<sequence>MDGELLRRAHPLPSAGSRLWFLNPRRRPSSANRLWLLFGPGGVRPRSLEHVDVTSTWLVRTTRRETKKEMRFP</sequence>
<protein>
    <submittedName>
        <fullName evidence="1">Uncharacterized protein</fullName>
    </submittedName>
</protein>
<evidence type="ECO:0000313" key="1">
    <source>
        <dbReference type="EnsemblPlants" id="ORUFI06G01580.3"/>
    </source>
</evidence>
<reference evidence="2" key="1">
    <citation type="submission" date="2013-06" db="EMBL/GenBank/DDBJ databases">
        <authorList>
            <person name="Zhao Q."/>
        </authorList>
    </citation>
    <scope>NUCLEOTIDE SEQUENCE</scope>
    <source>
        <strain evidence="2">cv. W1943</strain>
    </source>
</reference>
<dbReference type="Gramene" id="ORUFI06G01580.3">
    <property type="protein sequence ID" value="ORUFI06G01580.3"/>
    <property type="gene ID" value="ORUFI06G01580"/>
</dbReference>
<keyword evidence="2" id="KW-1185">Reference proteome</keyword>
<dbReference type="EnsemblPlants" id="ORUFI06G01580.3">
    <property type="protein sequence ID" value="ORUFI06G01580.3"/>
    <property type="gene ID" value="ORUFI06G01580"/>
</dbReference>
<evidence type="ECO:0000313" key="2">
    <source>
        <dbReference type="Proteomes" id="UP000008022"/>
    </source>
</evidence>
<dbReference type="Proteomes" id="UP000008022">
    <property type="component" value="Unassembled WGS sequence"/>
</dbReference>
<accession>A0A0E0PSW8</accession>
<name>A0A0E0PSW8_ORYRU</name>
<organism evidence="1 2">
    <name type="scientific">Oryza rufipogon</name>
    <name type="common">Brownbeard rice</name>
    <name type="synonym">Asian wild rice</name>
    <dbReference type="NCBI Taxonomy" id="4529"/>
    <lineage>
        <taxon>Eukaryota</taxon>
        <taxon>Viridiplantae</taxon>
        <taxon>Streptophyta</taxon>
        <taxon>Embryophyta</taxon>
        <taxon>Tracheophyta</taxon>
        <taxon>Spermatophyta</taxon>
        <taxon>Magnoliopsida</taxon>
        <taxon>Liliopsida</taxon>
        <taxon>Poales</taxon>
        <taxon>Poaceae</taxon>
        <taxon>BOP clade</taxon>
        <taxon>Oryzoideae</taxon>
        <taxon>Oryzeae</taxon>
        <taxon>Oryzinae</taxon>
        <taxon>Oryza</taxon>
    </lineage>
</organism>
<dbReference type="AlphaFoldDB" id="A0A0E0PSW8"/>
<reference evidence="1" key="2">
    <citation type="submission" date="2015-06" db="UniProtKB">
        <authorList>
            <consortium name="EnsemblPlants"/>
        </authorList>
    </citation>
    <scope>IDENTIFICATION</scope>
</reference>
<proteinExistence type="predicted"/>